<protein>
    <recommendedName>
        <fullName evidence="3">Helix-turn-helix DNA binding domain protein</fullName>
    </recommendedName>
</protein>
<gene>
    <name evidence="1" type="primary">97</name>
    <name evidence="1" type="ORF">SEA_TOMAS_97</name>
</gene>
<organism evidence="1 2">
    <name type="scientific">Streptomyces phage Tomas</name>
    <dbReference type="NCBI Taxonomy" id="2914443"/>
    <lineage>
        <taxon>Viruses</taxon>
        <taxon>Duplodnaviria</taxon>
        <taxon>Heunggongvirae</taxon>
        <taxon>Uroviricota</taxon>
        <taxon>Caudoviricetes</taxon>
        <taxon>Stanwilliamsviridae</taxon>
        <taxon>Boydwoodruffvirinae</taxon>
        <taxon>Tomasvirus</taxon>
        <taxon>Tomasvirus tomas</taxon>
    </lineage>
</organism>
<sequence>MKRNKKYKNKVWLVEQYRTKTAEQIAVMCGVTEMTISRYLTLFKIPIRRSRGR</sequence>
<evidence type="ECO:0000313" key="2">
    <source>
        <dbReference type="Proteomes" id="UP001202581"/>
    </source>
</evidence>
<keyword evidence="2" id="KW-1185">Reference proteome</keyword>
<dbReference type="RefSeq" id="YP_010651224.1">
    <property type="nucleotide sequence ID" value="NC_070781.1"/>
</dbReference>
<dbReference type="Proteomes" id="UP001202581">
    <property type="component" value="Segment"/>
</dbReference>
<name>A0AA49BT04_9CAUD</name>
<proteinExistence type="predicted"/>
<evidence type="ECO:0000313" key="1">
    <source>
        <dbReference type="EMBL" id="UMO76285.1"/>
    </source>
</evidence>
<accession>A0AA49BT04</accession>
<reference evidence="1" key="1">
    <citation type="submission" date="2021-12" db="EMBL/GenBank/DDBJ databases">
        <authorList>
            <person name="Khadka S."/>
            <person name="Uribe D.A."/>
            <person name="Klipsch I.N."/>
            <person name="Rene S.R."/>
            <person name="Jimenez M.L."/>
            <person name="Saini B.K."/>
            <person name="Zugasti M."/>
            <person name="Bullon R.M."/>
            <person name="Sharp C.D."/>
            <person name="Kapinga K.O."/>
            <person name="Warner C.P."/>
            <person name="Sarinana J."/>
            <person name="Jimenez A."/>
            <person name="Layton S.R."/>
            <person name="Nayek S."/>
            <person name="Hughes L.E."/>
            <person name="Garlena R.A."/>
            <person name="Russell D.A."/>
            <person name="Jacobs-Sera D."/>
            <person name="Hatfull G.F."/>
        </authorList>
    </citation>
    <scope>NUCLEOTIDE SEQUENCE</scope>
</reference>
<dbReference type="KEGG" id="vg:77926815"/>
<dbReference type="GeneID" id="77926815"/>
<evidence type="ECO:0008006" key="3">
    <source>
        <dbReference type="Google" id="ProtNLM"/>
    </source>
</evidence>
<dbReference type="EMBL" id="OL829978">
    <property type="protein sequence ID" value="UMO76285.1"/>
    <property type="molecule type" value="Genomic_DNA"/>
</dbReference>